<reference evidence="3" key="1">
    <citation type="submission" date="2022-11" db="EMBL/GenBank/DDBJ databases">
        <authorList>
            <person name="Mo P."/>
        </authorList>
    </citation>
    <scope>NUCLEOTIDE SEQUENCE</scope>
    <source>
        <strain evidence="3">HUAS 11-8</strain>
    </source>
</reference>
<dbReference type="SMART" id="SM00422">
    <property type="entry name" value="HTH_MERR"/>
    <property type="match status" value="1"/>
</dbReference>
<name>A0ABY7BD17_9PSEU</name>
<evidence type="ECO:0000313" key="3">
    <source>
        <dbReference type="EMBL" id="WAL68528.1"/>
    </source>
</evidence>
<dbReference type="InterPro" id="IPR009061">
    <property type="entry name" value="DNA-bd_dom_put_sf"/>
</dbReference>
<gene>
    <name evidence="3" type="ORF">ORV05_12380</name>
</gene>
<dbReference type="Proteomes" id="UP001163203">
    <property type="component" value="Chromosome"/>
</dbReference>
<dbReference type="PANTHER" id="PTHR30204:SF93">
    <property type="entry name" value="HTH MERR-TYPE DOMAIN-CONTAINING PROTEIN"/>
    <property type="match status" value="1"/>
</dbReference>
<dbReference type="SUPFAM" id="SSF46955">
    <property type="entry name" value="Putative DNA-binding domain"/>
    <property type="match status" value="1"/>
</dbReference>
<sequence>MPVRTIRIGELSRSSGVSPRLLRYYEEQGLLRPQRRPSGYREYLSTDVAVVRRIRGLLAAGLSTATIASVLPCIREDGERLVPTCPDLVAQLRRERERIDQAIDELTTSRRILDSVITAAPSTPVPADPPLLP</sequence>
<accession>A0ABY7BD17</accession>
<proteinExistence type="predicted"/>
<dbReference type="PANTHER" id="PTHR30204">
    <property type="entry name" value="REDOX-CYCLING DRUG-SENSING TRANSCRIPTIONAL ACTIVATOR SOXR"/>
    <property type="match status" value="1"/>
</dbReference>
<evidence type="ECO:0000256" key="1">
    <source>
        <dbReference type="ARBA" id="ARBA00023125"/>
    </source>
</evidence>
<keyword evidence="1" id="KW-0238">DNA-binding</keyword>
<dbReference type="PRINTS" id="PR00040">
    <property type="entry name" value="HTHMERR"/>
</dbReference>
<dbReference type="Gene3D" id="1.10.1660.10">
    <property type="match status" value="1"/>
</dbReference>
<dbReference type="PROSITE" id="PS00552">
    <property type="entry name" value="HTH_MERR_1"/>
    <property type="match status" value="1"/>
</dbReference>
<dbReference type="Pfam" id="PF13411">
    <property type="entry name" value="MerR_1"/>
    <property type="match status" value="1"/>
</dbReference>
<keyword evidence="4" id="KW-1185">Reference proteome</keyword>
<organism evidence="3 4">
    <name type="scientific">Amycolatopsis cynarae</name>
    <dbReference type="NCBI Taxonomy" id="2995223"/>
    <lineage>
        <taxon>Bacteria</taxon>
        <taxon>Bacillati</taxon>
        <taxon>Actinomycetota</taxon>
        <taxon>Actinomycetes</taxon>
        <taxon>Pseudonocardiales</taxon>
        <taxon>Pseudonocardiaceae</taxon>
        <taxon>Amycolatopsis</taxon>
    </lineage>
</organism>
<dbReference type="RefSeq" id="WP_268758621.1">
    <property type="nucleotide sequence ID" value="NZ_CP113836.1"/>
</dbReference>
<protein>
    <submittedName>
        <fullName evidence="3">MerR family transcriptional regulator</fullName>
    </submittedName>
</protein>
<evidence type="ECO:0000259" key="2">
    <source>
        <dbReference type="PROSITE" id="PS50937"/>
    </source>
</evidence>
<dbReference type="InterPro" id="IPR047057">
    <property type="entry name" value="MerR_fam"/>
</dbReference>
<dbReference type="PROSITE" id="PS50937">
    <property type="entry name" value="HTH_MERR_2"/>
    <property type="match status" value="1"/>
</dbReference>
<dbReference type="InterPro" id="IPR000551">
    <property type="entry name" value="MerR-type_HTH_dom"/>
</dbReference>
<dbReference type="CDD" id="cd01282">
    <property type="entry name" value="HTH_MerR-like_sg3"/>
    <property type="match status" value="1"/>
</dbReference>
<evidence type="ECO:0000313" key="4">
    <source>
        <dbReference type="Proteomes" id="UP001163203"/>
    </source>
</evidence>
<dbReference type="EMBL" id="CP113836">
    <property type="protein sequence ID" value="WAL68528.1"/>
    <property type="molecule type" value="Genomic_DNA"/>
</dbReference>
<feature type="domain" description="HTH merR-type" evidence="2">
    <location>
        <begin position="5"/>
        <end position="73"/>
    </location>
</feature>